<evidence type="ECO:0000256" key="5">
    <source>
        <dbReference type="ARBA" id="ARBA00022692"/>
    </source>
</evidence>
<gene>
    <name evidence="13" type="primary">mtgA_14</name>
    <name evidence="13" type="ORF">SDC9_33656</name>
</gene>
<dbReference type="GO" id="GO:0009252">
    <property type="term" value="P:peptidoglycan biosynthetic process"/>
    <property type="evidence" value="ECO:0007669"/>
    <property type="project" value="UniProtKB-KW"/>
</dbReference>
<keyword evidence="9 11" id="KW-0472">Membrane</keyword>
<dbReference type="InterPro" id="IPR011812">
    <property type="entry name" value="Pep_trsgly"/>
</dbReference>
<dbReference type="GO" id="GO:0016020">
    <property type="term" value="C:membrane"/>
    <property type="evidence" value="ECO:0007669"/>
    <property type="project" value="InterPro"/>
</dbReference>
<evidence type="ECO:0000256" key="8">
    <source>
        <dbReference type="ARBA" id="ARBA00022989"/>
    </source>
</evidence>
<keyword evidence="3 13" id="KW-0328">Glycosyltransferase</keyword>
<proteinExistence type="predicted"/>
<dbReference type="PANTHER" id="PTHR30400:SF0">
    <property type="entry name" value="BIOSYNTHETIC PEPTIDOGLYCAN TRANSGLYCOSYLASE"/>
    <property type="match status" value="1"/>
</dbReference>
<keyword evidence="8 11" id="KW-1133">Transmembrane helix</keyword>
<dbReference type="SUPFAM" id="SSF53955">
    <property type="entry name" value="Lysozyme-like"/>
    <property type="match status" value="1"/>
</dbReference>
<evidence type="ECO:0000256" key="10">
    <source>
        <dbReference type="ARBA" id="ARBA00023316"/>
    </source>
</evidence>
<evidence type="ECO:0000256" key="3">
    <source>
        <dbReference type="ARBA" id="ARBA00022676"/>
    </source>
</evidence>
<dbReference type="GO" id="GO:0071555">
    <property type="term" value="P:cell wall organization"/>
    <property type="evidence" value="ECO:0007669"/>
    <property type="project" value="UniProtKB-KW"/>
</dbReference>
<dbReference type="InterPro" id="IPR036950">
    <property type="entry name" value="PBP_transglycosylase"/>
</dbReference>
<evidence type="ECO:0000313" key="13">
    <source>
        <dbReference type="EMBL" id="MPL87655.1"/>
    </source>
</evidence>
<keyword evidence="4 13" id="KW-0808">Transferase</keyword>
<evidence type="ECO:0000256" key="7">
    <source>
        <dbReference type="ARBA" id="ARBA00022984"/>
    </source>
</evidence>
<dbReference type="GO" id="GO:0016763">
    <property type="term" value="F:pentosyltransferase activity"/>
    <property type="evidence" value="ECO:0007669"/>
    <property type="project" value="InterPro"/>
</dbReference>
<dbReference type="GO" id="GO:0009274">
    <property type="term" value="C:peptidoglycan-based cell wall"/>
    <property type="evidence" value="ECO:0007669"/>
    <property type="project" value="InterPro"/>
</dbReference>
<dbReference type="EMBL" id="VSSQ01000242">
    <property type="protein sequence ID" value="MPL87655.1"/>
    <property type="molecule type" value="Genomic_DNA"/>
</dbReference>
<evidence type="ECO:0000256" key="1">
    <source>
        <dbReference type="ARBA" id="ARBA00022475"/>
    </source>
</evidence>
<accession>A0A644V9E2</accession>
<dbReference type="Gene3D" id="1.10.3810.10">
    <property type="entry name" value="Biosynthetic peptidoglycan transglycosylase-like"/>
    <property type="match status" value="1"/>
</dbReference>
<evidence type="ECO:0000256" key="11">
    <source>
        <dbReference type="SAM" id="Phobius"/>
    </source>
</evidence>
<sequence length="641" mass="73067">MKKNKKIIFGGALLITLLILILLRGFIIEFAAERKIKRIEGRLRIEINYDDLSLSGLSGVKIMGLSVVPEGGDTLLKADKIIARLNPWRLIILRPDLKYLEIERGGLTFVKRDSTSNFDFLYKINSDSIAKKENIKSDEKRSLITIDYSKIAASLYNLFLDLMPSDAVLKDVYLTYINNDYKLDIRLTESTVENDKYTSLITADENGRKEHLRATGTLNDEERSVSAIFTPKESTMFKVPFLEFRWGAKLLFDKLALNIKSTLRENEKIIFSGNASASSISLFHPDISPEEVVLKKGIIDYNVNIGANYAELDSSSVITINALSFSPFMRAEKRENWILTASLIKENLNADELFSSLPKGLFLNLENIETSGYMDYRFLLLVDFNNVDSLKLESSLNKRDFMIRKMGRADLRLMTGDFLHTVYEKGQPVRSFTVGESNPNFTPLGRISPYLQMAVLQSEDGGFFYHNGFVPEGIRGAIAENLKKGRFARGGSSITMQLVKNVYLNRHKTLARKFEEILIVWLIESNRLVSKERMFEVYLNIIEWGPGIYGVREASLFWFNKEPHQLNINESIFLASIIPAPKRAFRNFNPDFSLKEDMVGYYRLLAERLKVKEIITESEEASVKPIINLSDKAKSMISESK</sequence>
<evidence type="ECO:0000256" key="4">
    <source>
        <dbReference type="ARBA" id="ARBA00022679"/>
    </source>
</evidence>
<dbReference type="PANTHER" id="PTHR30400">
    <property type="entry name" value="MONOFUNCTIONAL BIOSYNTHETIC PEPTIDOGLYCAN TRANSGLYCOSYLASE"/>
    <property type="match status" value="1"/>
</dbReference>
<evidence type="ECO:0000259" key="12">
    <source>
        <dbReference type="Pfam" id="PF00912"/>
    </source>
</evidence>
<organism evidence="13">
    <name type="scientific">bioreactor metagenome</name>
    <dbReference type="NCBI Taxonomy" id="1076179"/>
    <lineage>
        <taxon>unclassified sequences</taxon>
        <taxon>metagenomes</taxon>
        <taxon>ecological metagenomes</taxon>
    </lineage>
</organism>
<keyword evidence="7" id="KW-0573">Peptidoglycan synthesis</keyword>
<evidence type="ECO:0000256" key="2">
    <source>
        <dbReference type="ARBA" id="ARBA00022519"/>
    </source>
</evidence>
<feature type="domain" description="Glycosyl transferase family 51" evidence="12">
    <location>
        <begin position="427"/>
        <end position="587"/>
    </location>
</feature>
<keyword evidence="1" id="KW-1003">Cell membrane</keyword>
<keyword evidence="10" id="KW-0961">Cell wall biogenesis/degradation</keyword>
<protein>
    <submittedName>
        <fullName evidence="13">Monofunctional biosynthetic peptidoglycan transglycosylase</fullName>
        <ecNumber evidence="13">2.4.2.-</ecNumber>
    </submittedName>
</protein>
<evidence type="ECO:0000256" key="6">
    <source>
        <dbReference type="ARBA" id="ARBA00022960"/>
    </source>
</evidence>
<dbReference type="InterPro" id="IPR023346">
    <property type="entry name" value="Lysozyme-like_dom_sf"/>
</dbReference>
<dbReference type="EC" id="2.4.2.-" evidence="13"/>
<name>A0A644V9E2_9ZZZZ</name>
<dbReference type="Pfam" id="PF00912">
    <property type="entry name" value="Transgly"/>
    <property type="match status" value="1"/>
</dbReference>
<feature type="transmembrane region" description="Helical" evidence="11">
    <location>
        <begin position="7"/>
        <end position="27"/>
    </location>
</feature>
<keyword evidence="2" id="KW-0997">Cell inner membrane</keyword>
<keyword evidence="5 11" id="KW-0812">Transmembrane</keyword>
<comment type="caution">
    <text evidence="13">The sequence shown here is derived from an EMBL/GenBank/DDBJ whole genome shotgun (WGS) entry which is preliminary data.</text>
</comment>
<dbReference type="GO" id="GO:0008360">
    <property type="term" value="P:regulation of cell shape"/>
    <property type="evidence" value="ECO:0007669"/>
    <property type="project" value="UniProtKB-KW"/>
</dbReference>
<keyword evidence="6" id="KW-0133">Cell shape</keyword>
<dbReference type="AlphaFoldDB" id="A0A644V9E2"/>
<evidence type="ECO:0000256" key="9">
    <source>
        <dbReference type="ARBA" id="ARBA00023136"/>
    </source>
</evidence>
<dbReference type="InterPro" id="IPR001264">
    <property type="entry name" value="Glyco_trans_51"/>
</dbReference>
<reference evidence="13" key="1">
    <citation type="submission" date="2019-08" db="EMBL/GenBank/DDBJ databases">
        <authorList>
            <person name="Kucharzyk K."/>
            <person name="Murdoch R.W."/>
            <person name="Higgins S."/>
            <person name="Loffler F."/>
        </authorList>
    </citation>
    <scope>NUCLEOTIDE SEQUENCE</scope>
</reference>